<dbReference type="GO" id="GO:0006166">
    <property type="term" value="P:purine ribonucleoside salvage"/>
    <property type="evidence" value="ECO:0007669"/>
    <property type="project" value="UniProtKB-KW"/>
</dbReference>
<dbReference type="NCBIfam" id="TIGR01367">
    <property type="entry name" value="pyrE_Therm"/>
    <property type="match status" value="1"/>
</dbReference>
<dbReference type="UniPathway" id="UPA00070">
    <property type="reaction ID" value="UER00119"/>
</dbReference>
<comment type="caution">
    <text evidence="9">The sequence shown here is derived from an EMBL/GenBank/DDBJ whole genome shotgun (WGS) entry which is preliminary data.</text>
</comment>
<dbReference type="GO" id="GO:0019856">
    <property type="term" value="P:pyrimidine nucleobase biosynthetic process"/>
    <property type="evidence" value="ECO:0007669"/>
    <property type="project" value="InterPro"/>
</dbReference>
<dbReference type="InterPro" id="IPR006273">
    <property type="entry name" value="Orotate_PRibTrfase_bac"/>
</dbReference>
<dbReference type="Gene3D" id="3.40.50.2020">
    <property type="match status" value="1"/>
</dbReference>
<evidence type="ECO:0000256" key="2">
    <source>
        <dbReference type="ARBA" id="ARBA00011971"/>
    </source>
</evidence>
<dbReference type="InterPro" id="IPR029057">
    <property type="entry name" value="PRTase-like"/>
</dbReference>
<evidence type="ECO:0000256" key="1">
    <source>
        <dbReference type="ARBA" id="ARBA00004889"/>
    </source>
</evidence>
<comment type="subunit">
    <text evidence="7">Homodimer.</text>
</comment>
<dbReference type="PANTHER" id="PTHR43864">
    <property type="entry name" value="HYPOXANTHINE/GUANINE PHOSPHORIBOSYLTRANSFERASE"/>
    <property type="match status" value="1"/>
</dbReference>
<keyword evidence="10" id="KW-1185">Reference proteome</keyword>
<dbReference type="InterPro" id="IPR000836">
    <property type="entry name" value="PRTase_dom"/>
</dbReference>
<keyword evidence="6 7" id="KW-0665">Pyrimidine biosynthesis</keyword>
<sequence>MTDHDVLEIFTESGALLKGHFVLTSGRHSDTYFEKFHVLRYPPHVETLCKVLAARCAATKPDVVLGPTTLGILLAYEVAKQLGVPAAYGEKGEGGKRMLRRPEHLVAGQRVLVVDDVLTTGGSIRECMELVESVGATLCGVGVVVDRSAGKLDFGAPLAATLSMDVVSYPEGEVPDWLAAIPITRPGSTGKK</sequence>
<keyword evidence="7" id="KW-0460">Magnesium</keyword>
<comment type="catalytic activity">
    <reaction evidence="7">
        <text>orotidine 5'-phosphate + diphosphate = orotate + 5-phospho-alpha-D-ribose 1-diphosphate</text>
        <dbReference type="Rhea" id="RHEA:10380"/>
        <dbReference type="ChEBI" id="CHEBI:30839"/>
        <dbReference type="ChEBI" id="CHEBI:33019"/>
        <dbReference type="ChEBI" id="CHEBI:57538"/>
        <dbReference type="ChEBI" id="CHEBI:58017"/>
        <dbReference type="EC" id="2.4.2.10"/>
    </reaction>
</comment>
<keyword evidence="5" id="KW-0660">Purine salvage</keyword>
<dbReference type="GO" id="GO:0044205">
    <property type="term" value="P:'de novo' UMP biosynthetic process"/>
    <property type="evidence" value="ECO:0007669"/>
    <property type="project" value="UniProtKB-UniRule"/>
</dbReference>
<feature type="binding site" evidence="7">
    <location>
        <position position="119"/>
    </location>
    <ligand>
        <name>orotate</name>
        <dbReference type="ChEBI" id="CHEBI:30839"/>
    </ligand>
</feature>
<dbReference type="HAMAP" id="MF_01208">
    <property type="entry name" value="PyrE"/>
    <property type="match status" value="1"/>
</dbReference>
<dbReference type="SUPFAM" id="SSF53271">
    <property type="entry name" value="PRTase-like"/>
    <property type="match status" value="1"/>
</dbReference>
<organism evidence="9 10">
    <name type="scientific">Armatimonas rosea</name>
    <dbReference type="NCBI Taxonomy" id="685828"/>
    <lineage>
        <taxon>Bacteria</taxon>
        <taxon>Bacillati</taxon>
        <taxon>Armatimonadota</taxon>
        <taxon>Armatimonadia</taxon>
        <taxon>Armatimonadales</taxon>
        <taxon>Armatimonadaceae</taxon>
        <taxon>Armatimonas</taxon>
    </lineage>
</organism>
<evidence type="ECO:0000256" key="4">
    <source>
        <dbReference type="ARBA" id="ARBA00022679"/>
    </source>
</evidence>
<dbReference type="EMBL" id="JACHGW010000002">
    <property type="protein sequence ID" value="MBB6050598.1"/>
    <property type="molecule type" value="Genomic_DNA"/>
</dbReference>
<dbReference type="RefSeq" id="WP_184195860.1">
    <property type="nucleotide sequence ID" value="NZ_JACHGW010000002.1"/>
</dbReference>
<dbReference type="InterPro" id="IPR050118">
    <property type="entry name" value="Pur/Pyrimidine_PRTase"/>
</dbReference>
<evidence type="ECO:0000256" key="6">
    <source>
        <dbReference type="ARBA" id="ARBA00022975"/>
    </source>
</evidence>
<comment type="caution">
    <text evidence="7">Lacks conserved residue(s) required for the propagation of feature annotation.</text>
</comment>
<comment type="cofactor">
    <cofactor evidence="7">
        <name>Mg(2+)</name>
        <dbReference type="ChEBI" id="CHEBI:18420"/>
    </cofactor>
</comment>
<evidence type="ECO:0000313" key="10">
    <source>
        <dbReference type="Proteomes" id="UP000520814"/>
    </source>
</evidence>
<dbReference type="Pfam" id="PF00156">
    <property type="entry name" value="Pribosyltran"/>
    <property type="match status" value="1"/>
</dbReference>
<dbReference type="GO" id="GO:0000287">
    <property type="term" value="F:magnesium ion binding"/>
    <property type="evidence" value="ECO:0007669"/>
    <property type="project" value="UniProtKB-UniRule"/>
</dbReference>
<evidence type="ECO:0000256" key="7">
    <source>
        <dbReference type="HAMAP-Rule" id="MF_01208"/>
    </source>
</evidence>
<keyword evidence="3 7" id="KW-0328">Glycosyltransferase</keyword>
<feature type="binding site" description="in other chain" evidence="7">
    <location>
        <begin position="115"/>
        <end position="123"/>
    </location>
    <ligand>
        <name>5-phospho-alpha-D-ribose 1-diphosphate</name>
        <dbReference type="ChEBI" id="CHEBI:58017"/>
        <note>ligand shared between dimeric partners</note>
    </ligand>
</feature>
<dbReference type="PANTHER" id="PTHR43864:SF1">
    <property type="entry name" value="XANTHINE PHOSPHORIBOSYLTRANSFERASE"/>
    <property type="match status" value="1"/>
</dbReference>
<feature type="domain" description="Phosphoribosyltransferase" evidence="8">
    <location>
        <begin position="47"/>
        <end position="152"/>
    </location>
</feature>
<dbReference type="AlphaFoldDB" id="A0A7W9W6H6"/>
<reference evidence="9 10" key="1">
    <citation type="submission" date="2020-08" db="EMBL/GenBank/DDBJ databases">
        <title>Genomic Encyclopedia of Type Strains, Phase IV (KMG-IV): sequencing the most valuable type-strain genomes for metagenomic binning, comparative biology and taxonomic classification.</title>
        <authorList>
            <person name="Goeker M."/>
        </authorList>
    </citation>
    <scope>NUCLEOTIDE SEQUENCE [LARGE SCALE GENOMIC DNA]</scope>
    <source>
        <strain evidence="9 10">DSM 23562</strain>
    </source>
</reference>
<gene>
    <name evidence="7" type="primary">pyrE</name>
    <name evidence="9" type="ORF">HNQ39_002389</name>
</gene>
<comment type="pathway">
    <text evidence="1 7">Pyrimidine metabolism; UMP biosynthesis via de novo pathway; UMP from orotate: step 1/2.</text>
</comment>
<accession>A0A7W9W6H6</accession>
<evidence type="ECO:0000313" key="9">
    <source>
        <dbReference type="EMBL" id="MBB6050598.1"/>
    </source>
</evidence>
<feature type="binding site" description="in other chain" evidence="7">
    <location>
        <position position="91"/>
    </location>
    <ligand>
        <name>5-phospho-alpha-D-ribose 1-diphosphate</name>
        <dbReference type="ChEBI" id="CHEBI:58017"/>
        <note>ligand shared between dimeric partners</note>
    </ligand>
</feature>
<dbReference type="EC" id="2.4.2.10" evidence="2 7"/>
<proteinExistence type="inferred from homology"/>
<evidence type="ECO:0000259" key="8">
    <source>
        <dbReference type="Pfam" id="PF00156"/>
    </source>
</evidence>
<dbReference type="GO" id="GO:0004588">
    <property type="term" value="F:orotate phosphoribosyltransferase activity"/>
    <property type="evidence" value="ECO:0007669"/>
    <property type="project" value="UniProtKB-UniRule"/>
</dbReference>
<keyword evidence="4 7" id="KW-0808">Transferase</keyword>
<dbReference type="Proteomes" id="UP000520814">
    <property type="component" value="Unassembled WGS sequence"/>
</dbReference>
<dbReference type="InterPro" id="IPR023031">
    <property type="entry name" value="OPRT"/>
</dbReference>
<dbReference type="CDD" id="cd06223">
    <property type="entry name" value="PRTases_typeI"/>
    <property type="match status" value="1"/>
</dbReference>
<feature type="binding site" evidence="7">
    <location>
        <position position="147"/>
    </location>
    <ligand>
        <name>orotate</name>
        <dbReference type="ChEBI" id="CHEBI:30839"/>
    </ligand>
</feature>
<comment type="function">
    <text evidence="7">Catalyzes the transfer of a ribosyl phosphate group from 5-phosphoribose 1-diphosphate to orotate, leading to the formation of orotidine monophosphate (OMP).</text>
</comment>
<evidence type="ECO:0000256" key="3">
    <source>
        <dbReference type="ARBA" id="ARBA00022676"/>
    </source>
</evidence>
<comment type="similarity">
    <text evidence="7">Belongs to the purine/pyrimidine phosphoribosyltransferase family. PyrE subfamily.</text>
</comment>
<protein>
    <recommendedName>
        <fullName evidence="2 7">Orotate phosphoribosyltransferase</fullName>
        <shortName evidence="7">OPRT</shortName>
        <shortName evidence="7">OPRTase</shortName>
        <ecNumber evidence="2 7">2.4.2.10</ecNumber>
    </recommendedName>
</protein>
<name>A0A7W9W6H6_ARMRO</name>
<evidence type="ECO:0000256" key="5">
    <source>
        <dbReference type="ARBA" id="ARBA00022726"/>
    </source>
</evidence>